<dbReference type="Proteomes" id="UP000009135">
    <property type="component" value="Chromosome"/>
</dbReference>
<dbReference type="OrthoDB" id="9825382at2"/>
<dbReference type="KEGG" id="mhe:MHC_02160"/>
<sequence length="209" mass="23602">MATSFVKVATLAAGISGLGFGGYGIYHLTSHKETIRDRIISSLEDKKKRFLGIGDSAWSDLSSKYASFQNKPKKNNGTEDLLFSEIPEWCEKHASEKYSDIKKDLYSKVLTFCFFNTNTLLSNIDSGELKSSEGENHVDWQNAWDLYNKDSTKTANKRNITDGSVNTDINGNDKAKGGKAMHKWCNETSSKKMYEAEELFPIFKHWCVK</sequence>
<dbReference type="HOGENOM" id="CLU_098620_4_0_14"/>
<evidence type="ECO:0000256" key="1">
    <source>
        <dbReference type="SAM" id="MobiDB-lite"/>
    </source>
</evidence>
<dbReference type="AlphaFoldDB" id="H6N6M6"/>
<feature type="region of interest" description="Disordered" evidence="1">
    <location>
        <begin position="157"/>
        <end position="179"/>
    </location>
</feature>
<accession>H6N6M6</accession>
<keyword evidence="2" id="KW-1133">Transmembrane helix</keyword>
<evidence type="ECO:0000256" key="2">
    <source>
        <dbReference type="SAM" id="Phobius"/>
    </source>
</evidence>
<dbReference type="EMBL" id="CP003199">
    <property type="protein sequence ID" value="AEW45298.1"/>
    <property type="molecule type" value="Genomic_DNA"/>
</dbReference>
<keyword evidence="2" id="KW-0812">Transmembrane</keyword>
<organism evidence="3 4">
    <name type="scientific">Mycoplasma haemocanis (strain Illinois)</name>
    <dbReference type="NCBI Taxonomy" id="1111676"/>
    <lineage>
        <taxon>Bacteria</taxon>
        <taxon>Bacillati</taxon>
        <taxon>Mycoplasmatota</taxon>
        <taxon>Mollicutes</taxon>
        <taxon>Mycoplasmataceae</taxon>
        <taxon>Mycoplasma</taxon>
    </lineage>
</organism>
<reference evidence="3 4" key="1">
    <citation type="journal article" date="2012" name="J. Bacteriol.">
        <title>Complete genome sequence of Mycoplasma haemocanis strain Illinois.</title>
        <authorList>
            <person name="do Nascimento N.C."/>
            <person name="Guimaraes A.M."/>
            <person name="Santos A.P."/>
            <person name="Sanmiguel P.J."/>
            <person name="Messick J.B."/>
        </authorList>
    </citation>
    <scope>NUCLEOTIDE SEQUENCE [LARGE SCALE GENOMIC DNA]</scope>
    <source>
        <strain evidence="3 4">Illinois</strain>
    </source>
</reference>
<keyword evidence="4" id="KW-1185">Reference proteome</keyword>
<feature type="transmembrane region" description="Helical" evidence="2">
    <location>
        <begin position="6"/>
        <end position="26"/>
    </location>
</feature>
<proteinExistence type="predicted"/>
<keyword evidence="2" id="KW-0472">Membrane</keyword>
<evidence type="ECO:0000313" key="4">
    <source>
        <dbReference type="Proteomes" id="UP000009135"/>
    </source>
</evidence>
<protein>
    <submittedName>
        <fullName evidence="3">Uncharacterized protein</fullName>
    </submittedName>
</protein>
<feature type="compositionally biased region" description="Polar residues" evidence="1">
    <location>
        <begin position="157"/>
        <end position="170"/>
    </location>
</feature>
<evidence type="ECO:0000313" key="3">
    <source>
        <dbReference type="EMBL" id="AEW45298.1"/>
    </source>
</evidence>
<name>H6N6M6_MYCHN</name>
<gene>
    <name evidence="3" type="ordered locus">MHC_02160</name>
</gene>
<dbReference type="STRING" id="1111676.MHC_02160"/>